<feature type="domain" description="G" evidence="1">
    <location>
        <begin position="163"/>
        <end position="218"/>
    </location>
</feature>
<dbReference type="CDD" id="cd01855">
    <property type="entry name" value="YqeH"/>
    <property type="match status" value="1"/>
</dbReference>
<dbReference type="InterPro" id="IPR027417">
    <property type="entry name" value="P-loop_NTPase"/>
</dbReference>
<dbReference type="PANTHER" id="PTHR46434:SF1">
    <property type="entry name" value="GENETIC INTERACTOR OF PROHIBITINS 3, MITOCHONDRIAL"/>
    <property type="match status" value="1"/>
</dbReference>
<dbReference type="AlphaFoldDB" id="A0A9W6GMA7"/>
<proteinExistence type="predicted"/>
<dbReference type="InterPro" id="IPR048422">
    <property type="entry name" value="NOA1/YqeH-like_C"/>
</dbReference>
<evidence type="ECO:0000259" key="2">
    <source>
        <dbReference type="Pfam" id="PF21516"/>
    </source>
</evidence>
<dbReference type="RefSeq" id="WP_281835139.1">
    <property type="nucleotide sequence ID" value="NZ_BSDY01000006.1"/>
</dbReference>
<dbReference type="GO" id="GO:0005525">
    <property type="term" value="F:GTP binding"/>
    <property type="evidence" value="ECO:0007669"/>
    <property type="project" value="InterPro"/>
</dbReference>
<gene>
    <name evidence="3" type="ORF">PM10SUCC1_17010</name>
</gene>
<dbReference type="Pfam" id="PF01926">
    <property type="entry name" value="MMR_HSR1"/>
    <property type="match status" value="1"/>
</dbReference>
<dbReference type="PANTHER" id="PTHR46434">
    <property type="entry name" value="GENETIC INTERACTOR OF PROHIBITINS 3, MITOCHONDRIAL"/>
    <property type="match status" value="1"/>
</dbReference>
<dbReference type="EMBL" id="BSDY01000006">
    <property type="protein sequence ID" value="GLI56187.1"/>
    <property type="molecule type" value="Genomic_DNA"/>
</dbReference>
<evidence type="ECO:0000313" key="3">
    <source>
        <dbReference type="EMBL" id="GLI56187.1"/>
    </source>
</evidence>
<dbReference type="InterPro" id="IPR006073">
    <property type="entry name" value="GTP-bd"/>
</dbReference>
<dbReference type="PRINTS" id="PR00326">
    <property type="entry name" value="GTP1OBG"/>
</dbReference>
<sequence length="374" mass="41759">MSKKCNGCGIELQSIDENKQGYVPKEVLKNRKEIYCQRCFKISNYGSYLPMEMTKEDYRAEVAKSVSKAKVALAVFDIIDFEGSFDDEILDVLREMDSIVAVNKVDLIPGDKHPSEVSDWVKERLAEEGIVPLDIAIISAKSKYGINGIVRKLNHFYPKGAGVVVMGTTNVGKSSIINGLLGDKKVTTSKYPGTTLKSVVNKIPKTDLTLVDTPGLIPEGRISDMVCQECNLKVVPSKEISRMTFKMKPNRILAFGGLMWIKVLDNEEGNKSIFTAFASKGVVFHQTNEDRIEELLSEHVGGILTPPCNHCKDEYQKLPFRKETWTVEEGEELVFKGLGWISVKRGPLKIEINLPEGADVELRDAFITPRRVSK</sequence>
<evidence type="ECO:0000313" key="4">
    <source>
        <dbReference type="Proteomes" id="UP001144471"/>
    </source>
</evidence>
<comment type="caution">
    <text evidence="3">The sequence shown here is derived from an EMBL/GenBank/DDBJ whole genome shotgun (WGS) entry which is preliminary data.</text>
</comment>
<dbReference type="InterPro" id="IPR019988">
    <property type="entry name" value="GTP-bd_ribosome_bgen_YqeH"/>
</dbReference>
<organism evidence="3 4">
    <name type="scientific">Propionigenium maris DSM 9537</name>
    <dbReference type="NCBI Taxonomy" id="1123000"/>
    <lineage>
        <taxon>Bacteria</taxon>
        <taxon>Fusobacteriati</taxon>
        <taxon>Fusobacteriota</taxon>
        <taxon>Fusobacteriia</taxon>
        <taxon>Fusobacteriales</taxon>
        <taxon>Fusobacteriaceae</taxon>
        <taxon>Propionigenium</taxon>
    </lineage>
</organism>
<dbReference type="NCBIfam" id="TIGR03597">
    <property type="entry name" value="GTPase_YqeH"/>
    <property type="match status" value="1"/>
</dbReference>
<name>A0A9W6GMA7_9FUSO</name>
<protein>
    <submittedName>
        <fullName evidence="3">Ribosome biogenesis GTPase YqeH</fullName>
    </submittedName>
</protein>
<dbReference type="Proteomes" id="UP001144471">
    <property type="component" value="Unassembled WGS sequence"/>
</dbReference>
<dbReference type="InterPro" id="IPR050896">
    <property type="entry name" value="Mito_lipid_metab_GTPase"/>
</dbReference>
<keyword evidence="4" id="KW-1185">Reference proteome</keyword>
<reference evidence="3" key="1">
    <citation type="submission" date="2022-12" db="EMBL/GenBank/DDBJ databases">
        <title>Reference genome sequencing for broad-spectrum identification of bacterial and archaeal isolates by mass spectrometry.</title>
        <authorList>
            <person name="Sekiguchi Y."/>
            <person name="Tourlousse D.M."/>
        </authorList>
    </citation>
    <scope>NUCLEOTIDE SEQUENCE</scope>
    <source>
        <strain evidence="3">10succ1</strain>
    </source>
</reference>
<feature type="domain" description="NOA1/YqeH-like C-terminal" evidence="2">
    <location>
        <begin position="272"/>
        <end position="365"/>
    </location>
</feature>
<dbReference type="Pfam" id="PF21516">
    <property type="entry name" value="YqeH-like_C"/>
    <property type="match status" value="1"/>
</dbReference>
<dbReference type="SUPFAM" id="SSF52540">
    <property type="entry name" value="P-loop containing nucleoside triphosphate hydrolases"/>
    <property type="match status" value="1"/>
</dbReference>
<accession>A0A9W6GMA7</accession>
<dbReference type="Gene3D" id="3.40.50.300">
    <property type="entry name" value="P-loop containing nucleotide triphosphate hydrolases"/>
    <property type="match status" value="1"/>
</dbReference>
<evidence type="ECO:0000259" key="1">
    <source>
        <dbReference type="Pfam" id="PF01926"/>
    </source>
</evidence>